<dbReference type="InterPro" id="IPR031360">
    <property type="entry name" value="TrpP"/>
</dbReference>
<keyword evidence="1" id="KW-0812">Transmembrane</keyword>
<dbReference type="EMBL" id="AZRV01000044">
    <property type="protein sequence ID" value="RKO61592.1"/>
    <property type="molecule type" value="Genomic_DNA"/>
</dbReference>
<evidence type="ECO:0008006" key="4">
    <source>
        <dbReference type="Google" id="ProtNLM"/>
    </source>
</evidence>
<dbReference type="AlphaFoldDB" id="A0A420VD49"/>
<proteinExistence type="predicted"/>
<feature type="transmembrane region" description="Helical" evidence="1">
    <location>
        <begin position="12"/>
        <end position="37"/>
    </location>
</feature>
<dbReference type="Proteomes" id="UP000286235">
    <property type="component" value="Unassembled WGS sequence"/>
</dbReference>
<gene>
    <name evidence="2" type="ORF">Cdeb_01544</name>
</gene>
<accession>A0A420VD49</accession>
<organism evidence="2 3">
    <name type="scientific">Caldibacillus debilis GB1</name>
    <dbReference type="NCBI Taxonomy" id="1339248"/>
    <lineage>
        <taxon>Bacteria</taxon>
        <taxon>Bacillati</taxon>
        <taxon>Bacillota</taxon>
        <taxon>Bacilli</taxon>
        <taxon>Bacillales</taxon>
        <taxon>Bacillaceae</taxon>
        <taxon>Caldibacillus</taxon>
    </lineage>
</organism>
<feature type="transmembrane region" description="Helical" evidence="1">
    <location>
        <begin position="43"/>
        <end position="65"/>
    </location>
</feature>
<keyword evidence="3" id="KW-1185">Reference proteome</keyword>
<sequence>MFLLFKKKGTPLVNGLLTAVGTIVSGLAFLSLAMLLVGLPGPFVSLFGTVVLLTTAFNTVAVLIIEPLVKTIGKRSNLITLAD</sequence>
<evidence type="ECO:0000256" key="1">
    <source>
        <dbReference type="SAM" id="Phobius"/>
    </source>
</evidence>
<keyword evidence="1" id="KW-1133">Transmembrane helix</keyword>
<dbReference type="Pfam" id="PF17099">
    <property type="entry name" value="TrpP"/>
    <property type="match status" value="1"/>
</dbReference>
<protein>
    <recommendedName>
        <fullName evidence="4">Membrane transport protein MMPL domain-containing protein</fullName>
    </recommendedName>
</protein>
<evidence type="ECO:0000313" key="2">
    <source>
        <dbReference type="EMBL" id="RKO61592.1"/>
    </source>
</evidence>
<reference evidence="2 3" key="1">
    <citation type="submission" date="2013-12" db="EMBL/GenBank/DDBJ databases">
        <title>Genome and proteome characterization of Caldibacillus debilis GB1 derived from a cellulolytic aero-tolerant co-culture.</title>
        <authorList>
            <person name="Wushke S.T."/>
            <person name="Zhang X."/>
            <person name="Fristensky B."/>
            <person name="Wilkins J.A."/>
            <person name="Levin D.B."/>
            <person name="Sparling R."/>
        </authorList>
    </citation>
    <scope>NUCLEOTIDE SEQUENCE [LARGE SCALE GENOMIC DNA]</scope>
    <source>
        <strain evidence="2 3">GB1</strain>
    </source>
</reference>
<comment type="caution">
    <text evidence="2">The sequence shown here is derived from an EMBL/GenBank/DDBJ whole genome shotgun (WGS) entry which is preliminary data.</text>
</comment>
<keyword evidence="1" id="KW-0472">Membrane</keyword>
<name>A0A420VD49_9BACI</name>
<evidence type="ECO:0000313" key="3">
    <source>
        <dbReference type="Proteomes" id="UP000286235"/>
    </source>
</evidence>